<comment type="similarity">
    <text evidence="1">Belongs to the CFAP97 family.</text>
</comment>
<dbReference type="EMBL" id="JH431361">
    <property type="status" value="NOT_ANNOTATED_CDS"/>
    <property type="molecule type" value="Genomic_DNA"/>
</dbReference>
<feature type="compositionally biased region" description="Polar residues" evidence="2">
    <location>
        <begin position="37"/>
        <end position="57"/>
    </location>
</feature>
<feature type="region of interest" description="Disordered" evidence="2">
    <location>
        <begin position="77"/>
        <end position="148"/>
    </location>
</feature>
<dbReference type="GO" id="GO:0007283">
    <property type="term" value="P:spermatogenesis"/>
    <property type="evidence" value="ECO:0007669"/>
    <property type="project" value="TreeGrafter"/>
</dbReference>
<feature type="compositionally biased region" description="Low complexity" evidence="2">
    <location>
        <begin position="100"/>
        <end position="118"/>
    </location>
</feature>
<dbReference type="InterPro" id="IPR029488">
    <property type="entry name" value="Hmw/CFAP97"/>
</dbReference>
<proteinExistence type="inferred from homology"/>
<reference evidence="4" key="1">
    <citation type="submission" date="2011-05" db="EMBL/GenBank/DDBJ databases">
        <authorList>
            <person name="Richards S.R."/>
            <person name="Qu J."/>
            <person name="Jiang H."/>
            <person name="Jhangiani S.N."/>
            <person name="Agravi P."/>
            <person name="Goodspeed R."/>
            <person name="Gross S."/>
            <person name="Mandapat C."/>
            <person name="Jackson L."/>
            <person name="Mathew T."/>
            <person name="Pu L."/>
            <person name="Thornton R."/>
            <person name="Saada N."/>
            <person name="Wilczek-Boney K.B."/>
            <person name="Lee S."/>
            <person name="Kovar C."/>
            <person name="Wu Y."/>
            <person name="Scherer S.E."/>
            <person name="Worley K.C."/>
            <person name="Muzny D.M."/>
            <person name="Gibbs R."/>
        </authorList>
    </citation>
    <scope>NUCLEOTIDE SEQUENCE</scope>
    <source>
        <strain evidence="4">Brora</strain>
    </source>
</reference>
<reference evidence="3" key="2">
    <citation type="submission" date="2015-02" db="UniProtKB">
        <authorList>
            <consortium name="EnsemblMetazoa"/>
        </authorList>
    </citation>
    <scope>IDENTIFICATION</scope>
</reference>
<dbReference type="InterPro" id="IPR038791">
    <property type="entry name" value="Cfap97/Hemingway"/>
</dbReference>
<feature type="region of interest" description="Disordered" evidence="2">
    <location>
        <begin position="23"/>
        <end position="62"/>
    </location>
</feature>
<protein>
    <recommendedName>
        <fullName evidence="5">Cilia- and flagella-associated protein 97</fullName>
    </recommendedName>
</protein>
<dbReference type="EnsemblMetazoa" id="SMAR003667-RA">
    <property type="protein sequence ID" value="SMAR003667-PA"/>
    <property type="gene ID" value="SMAR003667"/>
</dbReference>
<evidence type="ECO:0000313" key="4">
    <source>
        <dbReference type="Proteomes" id="UP000014500"/>
    </source>
</evidence>
<organism evidence="3 4">
    <name type="scientific">Strigamia maritima</name>
    <name type="common">European centipede</name>
    <name type="synonym">Geophilus maritimus</name>
    <dbReference type="NCBI Taxonomy" id="126957"/>
    <lineage>
        <taxon>Eukaryota</taxon>
        <taxon>Metazoa</taxon>
        <taxon>Ecdysozoa</taxon>
        <taxon>Arthropoda</taxon>
        <taxon>Myriapoda</taxon>
        <taxon>Chilopoda</taxon>
        <taxon>Pleurostigmophora</taxon>
        <taxon>Geophilomorpha</taxon>
        <taxon>Linotaeniidae</taxon>
        <taxon>Strigamia</taxon>
    </lineage>
</organism>
<keyword evidence="4" id="KW-1185">Reference proteome</keyword>
<name>T1IRH4_STRMM</name>
<feature type="compositionally biased region" description="Polar residues" evidence="2">
    <location>
        <begin position="77"/>
        <end position="86"/>
    </location>
</feature>
<evidence type="ECO:0000256" key="2">
    <source>
        <dbReference type="SAM" id="MobiDB-lite"/>
    </source>
</evidence>
<evidence type="ECO:0000313" key="3">
    <source>
        <dbReference type="EnsemblMetazoa" id="SMAR003667-PA"/>
    </source>
</evidence>
<feature type="region of interest" description="Disordered" evidence="2">
    <location>
        <begin position="245"/>
        <end position="267"/>
    </location>
</feature>
<dbReference type="Pfam" id="PF13879">
    <property type="entry name" value="Hmw_CFAP97"/>
    <property type="match status" value="1"/>
</dbReference>
<evidence type="ECO:0000256" key="1">
    <source>
        <dbReference type="ARBA" id="ARBA00008315"/>
    </source>
</evidence>
<dbReference type="HOGENOM" id="CLU_941110_0_0_1"/>
<evidence type="ECO:0008006" key="5">
    <source>
        <dbReference type="Google" id="ProtNLM"/>
    </source>
</evidence>
<feature type="compositionally biased region" description="Acidic residues" evidence="2">
    <location>
        <begin position="87"/>
        <end position="99"/>
    </location>
</feature>
<dbReference type="OMA" id="SYPSSCQ"/>
<sequence>MPREIGLGNNLHVQQYDGDIDFDFFEDDDREERTKDSIPNATPLQQQPVQNDTTNGENNKHSSNEQADILFVEHGSDNSNIWHDSESENTFESDTDSENSLDVTVTESSSTSSSWSQDDSFESLSDDEITDVTPLSSTNASPLPASPNRFQLTKSIIGRKKNAVKFNDENNLMAVNSSSINLDAIVQAVLKLEQERENVNGNVGLPQKERFGSGRNKKNMSFTDEQVRKIDRENQLLLNKILNQQQTNQNAATKSRLPRPPTSAVNRMRQQRKIEAENLFSAKTYTIGQTDQRIMS</sequence>
<dbReference type="PANTHER" id="PTHR23035:SF1">
    <property type="entry name" value="CILIA- AND FLAGELLA-ASSOCIATED PROTEIN 97"/>
    <property type="match status" value="1"/>
</dbReference>
<dbReference type="PANTHER" id="PTHR23035">
    <property type="entry name" value="CILIA- AND FLAGELLA-ASSOCIATED PROTEIN 97-RELATED"/>
    <property type="match status" value="1"/>
</dbReference>
<dbReference type="AlphaFoldDB" id="T1IRH4"/>
<dbReference type="STRING" id="126957.T1IRH4"/>
<accession>T1IRH4</accession>
<feature type="compositionally biased region" description="Acidic residues" evidence="2">
    <location>
        <begin position="119"/>
        <end position="130"/>
    </location>
</feature>
<dbReference type="Proteomes" id="UP000014500">
    <property type="component" value="Unassembled WGS sequence"/>
</dbReference>